<evidence type="ECO:0000313" key="3">
    <source>
        <dbReference type="Proteomes" id="UP000049455"/>
    </source>
</evidence>
<dbReference type="InterPro" id="IPR025161">
    <property type="entry name" value="IS402-like_dom"/>
</dbReference>
<dbReference type="EMBL" id="CYPR01000073">
    <property type="protein sequence ID" value="CUH36976.1"/>
    <property type="molecule type" value="Genomic_DNA"/>
</dbReference>
<dbReference type="AlphaFoldDB" id="A0A0M7B8L1"/>
<protein>
    <submittedName>
        <fullName evidence="2">Transposase</fullName>
    </submittedName>
</protein>
<evidence type="ECO:0000313" key="2">
    <source>
        <dbReference type="EMBL" id="CUH36976.1"/>
    </source>
</evidence>
<dbReference type="PANTHER" id="PTHR46637">
    <property type="entry name" value="TIS1421-TRANSPOSASE PROTEIN A"/>
    <property type="match status" value="1"/>
</dbReference>
<feature type="domain" description="Insertion element IS402-like" evidence="1">
    <location>
        <begin position="42"/>
        <end position="110"/>
    </location>
</feature>
<dbReference type="Proteomes" id="UP000049455">
    <property type="component" value="Unassembled WGS sequence"/>
</dbReference>
<dbReference type="Pfam" id="PF13340">
    <property type="entry name" value="DUF4096"/>
    <property type="match status" value="1"/>
</dbReference>
<dbReference type="InterPro" id="IPR052909">
    <property type="entry name" value="Transposase_6_like"/>
</dbReference>
<name>A0A0M7B8L1_9RHOB</name>
<organism evidence="2 3">
    <name type="scientific">Jannaschia seosinensis</name>
    <dbReference type="NCBI Taxonomy" id="313367"/>
    <lineage>
        <taxon>Bacteria</taxon>
        <taxon>Pseudomonadati</taxon>
        <taxon>Pseudomonadota</taxon>
        <taxon>Alphaproteobacteria</taxon>
        <taxon>Rhodobacterales</taxon>
        <taxon>Roseobacteraceae</taxon>
        <taxon>Jannaschia</taxon>
    </lineage>
</organism>
<accession>A0A0M7B8L1</accession>
<dbReference type="PANTHER" id="PTHR46637:SF1">
    <property type="entry name" value="BLL5188 PROTEIN"/>
    <property type="match status" value="1"/>
</dbReference>
<evidence type="ECO:0000259" key="1">
    <source>
        <dbReference type="Pfam" id="PF13340"/>
    </source>
</evidence>
<sequence length="179" mass="20239">MGRSIDYFSLDGVDKTLSLTVLVCIALPDYGQAGDVMARGLMSDAEWLFFQRVRARNERHGSDHRRVLDGVFWIARTGSPWRNLPEEFGKWSRVYRQFRRRTLAGLWGTILEALNEGAAERNHPPDRLQRIDSTVIWAHQHAAGAKGGLRDRVLAAQEVARRPRSTSARTAGACRRAPM</sequence>
<proteinExistence type="predicted"/>
<keyword evidence="3" id="KW-1185">Reference proteome</keyword>
<gene>
    <name evidence="2" type="ORF">JSE7799_01254</name>
</gene>
<dbReference type="STRING" id="313367.JSE7799_01254"/>
<reference evidence="2 3" key="1">
    <citation type="submission" date="2015-09" db="EMBL/GenBank/DDBJ databases">
        <authorList>
            <person name="Jackson K.R."/>
            <person name="Lunt B.L."/>
            <person name="Fisher J.N.B."/>
            <person name="Gardner A.V."/>
            <person name="Bailey M.E."/>
            <person name="Deus L.M."/>
            <person name="Earl A.S."/>
            <person name="Gibby P.D."/>
            <person name="Hartmann K.A."/>
            <person name="Liu J.E."/>
            <person name="Manci A.M."/>
            <person name="Nielsen D.A."/>
            <person name="Solomon M.B."/>
            <person name="Breakwell D.P."/>
            <person name="Burnett S.H."/>
            <person name="Grose J.H."/>
        </authorList>
    </citation>
    <scope>NUCLEOTIDE SEQUENCE [LARGE SCALE GENOMIC DNA]</scope>
    <source>
        <strain evidence="2 3">CECT 7799</strain>
    </source>
</reference>